<dbReference type="AlphaFoldDB" id="A0A1W4WAG0"/>
<dbReference type="STRING" id="224129.A0A1W4WAG0"/>
<name>A0A1W4WAG0_AGRPL</name>
<dbReference type="PANTHER" id="PTHR33327:SF3">
    <property type="entry name" value="RNA-DIRECTED DNA POLYMERASE"/>
    <property type="match status" value="1"/>
</dbReference>
<evidence type="ECO:0000259" key="1">
    <source>
        <dbReference type="Pfam" id="PF23055"/>
    </source>
</evidence>
<protein>
    <submittedName>
        <fullName evidence="3">Uncharacterized protein LOC108734101</fullName>
    </submittedName>
</protein>
<dbReference type="GeneID" id="108734101"/>
<evidence type="ECO:0000313" key="3">
    <source>
        <dbReference type="RefSeq" id="XP_018321004.1"/>
    </source>
</evidence>
<proteinExistence type="predicted"/>
<dbReference type="Pfam" id="PF23055">
    <property type="entry name" value="DUF7041"/>
    <property type="match status" value="1"/>
</dbReference>
<dbReference type="KEGG" id="apln:108734101"/>
<keyword evidence="2" id="KW-1185">Reference proteome</keyword>
<sequence length="151" mass="16972">MSRPQNAPPTSSIDRLGVKLPPFVPSDPELWFSMVEQSFETSGVTSESTRFGYVLRNLDPRYAAEVRDIIIGPPATEPYATIKAALIRRLGISQELRTKQLLGQEEIGDRKPSQFLRHLQNLAENSTPENLLRTIWSGRLPQNLQTVIATM</sequence>
<feature type="domain" description="DUF7041" evidence="1">
    <location>
        <begin position="20"/>
        <end position="102"/>
    </location>
</feature>
<organism evidence="2 3">
    <name type="scientific">Agrilus planipennis</name>
    <name type="common">Emerald ash borer</name>
    <name type="synonym">Agrilus marcopoli</name>
    <dbReference type="NCBI Taxonomy" id="224129"/>
    <lineage>
        <taxon>Eukaryota</taxon>
        <taxon>Metazoa</taxon>
        <taxon>Ecdysozoa</taxon>
        <taxon>Arthropoda</taxon>
        <taxon>Hexapoda</taxon>
        <taxon>Insecta</taxon>
        <taxon>Pterygota</taxon>
        <taxon>Neoptera</taxon>
        <taxon>Endopterygota</taxon>
        <taxon>Coleoptera</taxon>
        <taxon>Polyphaga</taxon>
        <taxon>Elateriformia</taxon>
        <taxon>Buprestoidea</taxon>
        <taxon>Buprestidae</taxon>
        <taxon>Agrilinae</taxon>
        <taxon>Agrilus</taxon>
    </lineage>
</organism>
<dbReference type="RefSeq" id="XP_018321004.1">
    <property type="nucleotide sequence ID" value="XM_018465502.1"/>
</dbReference>
<gene>
    <name evidence="3" type="primary">LOC108734101</name>
</gene>
<accession>A0A1W4WAG0</accession>
<dbReference type="Proteomes" id="UP000192223">
    <property type="component" value="Unplaced"/>
</dbReference>
<reference evidence="3" key="1">
    <citation type="submission" date="2025-08" db="UniProtKB">
        <authorList>
            <consortium name="RefSeq"/>
        </authorList>
    </citation>
    <scope>IDENTIFICATION</scope>
    <source>
        <tissue evidence="3">Entire body</tissue>
    </source>
</reference>
<evidence type="ECO:0000313" key="2">
    <source>
        <dbReference type="Proteomes" id="UP000192223"/>
    </source>
</evidence>
<dbReference type="PANTHER" id="PTHR33327">
    <property type="entry name" value="ENDONUCLEASE"/>
    <property type="match status" value="1"/>
</dbReference>
<dbReference type="InterPro" id="IPR055469">
    <property type="entry name" value="DUF7041"/>
</dbReference>
<dbReference type="InParanoid" id="A0A1W4WAG0"/>
<dbReference type="OrthoDB" id="6433758at2759"/>